<dbReference type="AlphaFoldDB" id="A0A0K1EMB2"/>
<evidence type="ECO:0000313" key="3">
    <source>
        <dbReference type="Proteomes" id="UP000067626"/>
    </source>
</evidence>
<feature type="region of interest" description="Disordered" evidence="1">
    <location>
        <begin position="1"/>
        <end position="75"/>
    </location>
</feature>
<gene>
    <name evidence="2" type="ORF">CMC5_059690</name>
</gene>
<dbReference type="STRING" id="52.CMC5_059690"/>
<organism evidence="2 3">
    <name type="scientific">Chondromyces crocatus</name>
    <dbReference type="NCBI Taxonomy" id="52"/>
    <lineage>
        <taxon>Bacteria</taxon>
        <taxon>Pseudomonadati</taxon>
        <taxon>Myxococcota</taxon>
        <taxon>Polyangia</taxon>
        <taxon>Polyangiales</taxon>
        <taxon>Polyangiaceae</taxon>
        <taxon>Chondromyces</taxon>
    </lineage>
</organism>
<reference evidence="2 3" key="1">
    <citation type="submission" date="2015-07" db="EMBL/GenBank/DDBJ databases">
        <title>Genome analysis of myxobacterium Chondromyces crocatus Cm c5 reveals a high potential for natural compound synthesis and the genetic basis for the loss of fruiting body formation.</title>
        <authorList>
            <person name="Zaburannyi N."/>
            <person name="Bunk B."/>
            <person name="Maier J."/>
            <person name="Overmann J."/>
            <person name="Mueller R."/>
        </authorList>
    </citation>
    <scope>NUCLEOTIDE SEQUENCE [LARGE SCALE GENOMIC DNA]</scope>
    <source>
        <strain evidence="2 3">Cm c5</strain>
    </source>
</reference>
<dbReference type="Proteomes" id="UP000067626">
    <property type="component" value="Chromosome"/>
</dbReference>
<dbReference type="EMBL" id="CP012159">
    <property type="protein sequence ID" value="AKT41758.1"/>
    <property type="molecule type" value="Genomic_DNA"/>
</dbReference>
<evidence type="ECO:0000256" key="1">
    <source>
        <dbReference type="SAM" id="MobiDB-lite"/>
    </source>
</evidence>
<dbReference type="KEGG" id="ccro:CMC5_059690"/>
<feature type="compositionally biased region" description="Basic and acidic residues" evidence="1">
    <location>
        <begin position="1"/>
        <end position="13"/>
    </location>
</feature>
<protein>
    <submittedName>
        <fullName evidence="2">Uncharacterized protein</fullName>
    </submittedName>
</protein>
<sequence length="75" mass="8263">MAESLRKSVDENPRVPPSRNKKPSKPPSKPDVSRTDAESREEEEHEGHRHHQDAVISPASTGSSFISPGAVTIHR</sequence>
<keyword evidence="3" id="KW-1185">Reference proteome</keyword>
<accession>A0A0K1EMB2</accession>
<dbReference type="RefSeq" id="WP_156338933.1">
    <property type="nucleotide sequence ID" value="NZ_CP012159.1"/>
</dbReference>
<evidence type="ECO:0000313" key="2">
    <source>
        <dbReference type="EMBL" id="AKT41758.1"/>
    </source>
</evidence>
<proteinExistence type="predicted"/>
<name>A0A0K1EMB2_CHOCO</name>